<feature type="domain" description="TRPM-like" evidence="11">
    <location>
        <begin position="412"/>
        <end position="481"/>
    </location>
</feature>
<evidence type="ECO:0000256" key="2">
    <source>
        <dbReference type="ARBA" id="ARBA00022448"/>
    </source>
</evidence>
<dbReference type="InterPro" id="IPR041491">
    <property type="entry name" value="TRPM_SLOG"/>
</dbReference>
<feature type="transmembrane region" description="Helical" evidence="8">
    <location>
        <begin position="976"/>
        <end position="998"/>
    </location>
</feature>
<feature type="domain" description="TRPM-like" evidence="11">
    <location>
        <begin position="514"/>
        <end position="629"/>
    </location>
</feature>
<dbReference type="InterPro" id="IPR005821">
    <property type="entry name" value="Ion_trans_dom"/>
</dbReference>
<dbReference type="Pfam" id="PF25508">
    <property type="entry name" value="TRPM2"/>
    <property type="match status" value="2"/>
</dbReference>
<keyword evidence="4 8" id="KW-1133">Transmembrane helix</keyword>
<keyword evidence="13" id="KW-1185">Reference proteome</keyword>
<evidence type="ECO:0000256" key="1">
    <source>
        <dbReference type="ARBA" id="ARBA00004141"/>
    </source>
</evidence>
<keyword evidence="2" id="KW-0813">Transport</keyword>
<dbReference type="Proteomes" id="UP001152320">
    <property type="component" value="Chromosome 9"/>
</dbReference>
<dbReference type="Pfam" id="PF00520">
    <property type="entry name" value="Ion_trans"/>
    <property type="match status" value="1"/>
</dbReference>
<sequence length="1158" mass="132579">MEDRPSGNGGTTDSLSMNSIRLERIKSRQLRSEDSVDCWSIVSNSYLSEALAFGTIKFKGTKKVKHNPKARYVVVRDDADPKKVLDVLTDGWRLGKPKLLVNVCGGDENVSTNNQVKELLRHSLLQAAKNIDGWVLTNGFNVGVMKFLGRSLRDFAVSSANRSRKGTFAIGVSDLHSIDQGEKFRQQVSVGNEPTNITYNITDQTQGDENKGFQLNPHHPFFILVDSEDKEMSRNKCNEFRCCLMEEISKLKIYRSTTTIPVVTLAIGGEANSIRVAHRLVTNHSPIVIVAGSGGAADVLEFGYRHMQIGADMNSQNDIILTAGVNQRLNNLCRKGERVELLGLMKTMFRRRLNMSIFHLNGGSIYHAKPSGFIIYDDIVEAIIASLPKGEKGSQLHLAVVWNLLELVKRYFKENKSWKDVELLRSFDFALKNDLTDIIEVFLQQGINLQEFLTRSKLTELYTLVEDDCLFKDLLDKNRVKTLGMITLKLVGRIIKKLTLPDYEPLYCCNEDFTFENPVRELFVWTVLQLRIKTANVLWYEDHAPLGGALFACKLTKAMAELEQDPQQIELMEEHAREYESWAVDILDKYYKEDRRKTSLTIIRELENWGHVSCLCLASSGRMKKIIAHPAVQNLLDEIWSGRIKSNSELKHLICLIFPPACIALLHFRPRIDEQGVAVKHLKHHRLQNLTLPRLPTASQIQSDHVSSPAAAKDRGNRRIFHFSTSFPAEEKVEKPSSFNKMGYFITAPFIIFRYDVISYLIFCALLTYTLLYRRLGEDPSFLEYILMFWVGTLALDEIRQIMENQSKSIRKRILSYLNGYWNMIDLLSISMFAVGTSLRFCKSTRNIAHVILALDLIVFLLRLLHIFSTNRHLGPKLIMILRMFVDLIVFICILAVFLLSYSISVVIIIYPGSERPFTVLWGIIHRAYFQMFGELFLDETDGGAMLTQQDFHGMECPNGTDIHTSGILPCAQNSWFGMLALAFYLFLSNILLLNLLIAMLNFTFQSIQDNCDILWKFQRLGLLKEYYTRPPLPPPFIVLFHIPAFLCYVWSKTAGRCCNQCITCRRKRSFRRKLEENLNEEIAIWESVKGQEFVVTERQKRRSEQVDLQRLTIERFDKIAAELRQLAKEINLKSVEDRLSKIEGELKSRSDCQNGSS</sequence>
<accession>A0A9Q1C1S0</accession>
<evidence type="ECO:0000256" key="3">
    <source>
        <dbReference type="ARBA" id="ARBA00022692"/>
    </source>
</evidence>
<evidence type="ECO:0000259" key="9">
    <source>
        <dbReference type="Pfam" id="PF00520"/>
    </source>
</evidence>
<evidence type="ECO:0000259" key="10">
    <source>
        <dbReference type="Pfam" id="PF18139"/>
    </source>
</evidence>
<dbReference type="InterPro" id="IPR050927">
    <property type="entry name" value="TRPM"/>
</dbReference>
<organism evidence="12 13">
    <name type="scientific">Holothuria leucospilota</name>
    <name type="common">Black long sea cucumber</name>
    <name type="synonym">Mertensiothuria leucospilota</name>
    <dbReference type="NCBI Taxonomy" id="206669"/>
    <lineage>
        <taxon>Eukaryota</taxon>
        <taxon>Metazoa</taxon>
        <taxon>Echinodermata</taxon>
        <taxon>Eleutherozoa</taxon>
        <taxon>Echinozoa</taxon>
        <taxon>Holothuroidea</taxon>
        <taxon>Aspidochirotacea</taxon>
        <taxon>Aspidochirotida</taxon>
        <taxon>Holothuriidae</taxon>
        <taxon>Holothuria</taxon>
    </lineage>
</organism>
<evidence type="ECO:0000313" key="13">
    <source>
        <dbReference type="Proteomes" id="UP001152320"/>
    </source>
</evidence>
<evidence type="ECO:0000256" key="8">
    <source>
        <dbReference type="SAM" id="Phobius"/>
    </source>
</evidence>
<dbReference type="PANTHER" id="PTHR13800">
    <property type="entry name" value="TRANSIENT RECEPTOR POTENTIAL CATION CHANNEL, SUBFAMILY M, MEMBER 6"/>
    <property type="match status" value="1"/>
</dbReference>
<evidence type="ECO:0000313" key="12">
    <source>
        <dbReference type="EMBL" id="KAJ8036605.1"/>
    </source>
</evidence>
<gene>
    <name evidence="12" type="ORF">HOLleu_20625</name>
</gene>
<evidence type="ECO:0000256" key="4">
    <source>
        <dbReference type="ARBA" id="ARBA00022989"/>
    </source>
</evidence>
<dbReference type="EMBL" id="JAIZAY010000009">
    <property type="protein sequence ID" value="KAJ8036605.1"/>
    <property type="molecule type" value="Genomic_DNA"/>
</dbReference>
<feature type="transmembrane region" description="Helical" evidence="8">
    <location>
        <begin position="885"/>
        <end position="911"/>
    </location>
</feature>
<evidence type="ECO:0000256" key="6">
    <source>
        <dbReference type="ARBA" id="ARBA00023136"/>
    </source>
</evidence>
<feature type="domain" description="Ion transport" evidence="9">
    <location>
        <begin position="760"/>
        <end position="1010"/>
    </location>
</feature>
<evidence type="ECO:0000256" key="7">
    <source>
        <dbReference type="ARBA" id="ARBA00023303"/>
    </source>
</evidence>
<keyword evidence="5" id="KW-0406">Ion transport</keyword>
<evidence type="ECO:0000256" key="5">
    <source>
        <dbReference type="ARBA" id="ARBA00023065"/>
    </source>
</evidence>
<reference evidence="12" key="1">
    <citation type="submission" date="2021-10" db="EMBL/GenBank/DDBJ databases">
        <title>Tropical sea cucumber genome reveals ecological adaptation and Cuvierian tubules defense mechanism.</title>
        <authorList>
            <person name="Chen T."/>
        </authorList>
    </citation>
    <scope>NUCLEOTIDE SEQUENCE</scope>
    <source>
        <strain evidence="12">Nanhai2018</strain>
        <tissue evidence="12">Muscle</tissue>
    </source>
</reference>
<keyword evidence="6 8" id="KW-0472">Membrane</keyword>
<dbReference type="PANTHER" id="PTHR13800:SF12">
    <property type="entry name" value="TRANSIENT RECEPTOR POTENTIAL CATION CHANNEL SUBFAMILY M MEMBER-LIKE 2"/>
    <property type="match status" value="1"/>
</dbReference>
<feature type="transmembrane region" description="Helical" evidence="8">
    <location>
        <begin position="744"/>
        <end position="770"/>
    </location>
</feature>
<dbReference type="OrthoDB" id="310870at2759"/>
<feature type="transmembrane region" description="Helical" evidence="8">
    <location>
        <begin position="820"/>
        <end position="841"/>
    </location>
</feature>
<keyword evidence="12" id="KW-0675">Receptor</keyword>
<name>A0A9Q1C1S0_HOLLE</name>
<dbReference type="InterPro" id="IPR057366">
    <property type="entry name" value="TRPM-like"/>
</dbReference>
<keyword evidence="7" id="KW-0407">Ion channel</keyword>
<dbReference type="InterPro" id="IPR002153">
    <property type="entry name" value="TRPC_channel"/>
</dbReference>
<dbReference type="AlphaFoldDB" id="A0A9Q1C1S0"/>
<comment type="subcellular location">
    <subcellularLocation>
        <location evidence="1">Membrane</location>
        <topology evidence="1">Multi-pass membrane protein</topology>
    </subcellularLocation>
</comment>
<evidence type="ECO:0000259" key="11">
    <source>
        <dbReference type="Pfam" id="PF25508"/>
    </source>
</evidence>
<feature type="domain" description="TRPM SLOG" evidence="10">
    <location>
        <begin position="70"/>
        <end position="326"/>
    </location>
</feature>
<dbReference type="Pfam" id="PF18139">
    <property type="entry name" value="LSDAT_euk"/>
    <property type="match status" value="1"/>
</dbReference>
<dbReference type="GO" id="GO:0099604">
    <property type="term" value="F:ligand-gated calcium channel activity"/>
    <property type="evidence" value="ECO:0007669"/>
    <property type="project" value="TreeGrafter"/>
</dbReference>
<protein>
    <submittedName>
        <fullName evidence="12">Transient receptor potential cation channel subfamily M member 3</fullName>
    </submittedName>
</protein>
<dbReference type="GO" id="GO:0005886">
    <property type="term" value="C:plasma membrane"/>
    <property type="evidence" value="ECO:0007669"/>
    <property type="project" value="TreeGrafter"/>
</dbReference>
<keyword evidence="3 8" id="KW-0812">Transmembrane</keyword>
<proteinExistence type="predicted"/>
<dbReference type="PRINTS" id="PR01097">
    <property type="entry name" value="TRNSRECEPTRP"/>
</dbReference>
<feature type="transmembrane region" description="Helical" evidence="8">
    <location>
        <begin position="847"/>
        <end position="865"/>
    </location>
</feature>
<comment type="caution">
    <text evidence="12">The sequence shown here is derived from an EMBL/GenBank/DDBJ whole genome shotgun (WGS) entry which is preliminary data.</text>
</comment>